<keyword evidence="2" id="KW-1185">Reference proteome</keyword>
<dbReference type="EMBL" id="JBHTBS010000007">
    <property type="protein sequence ID" value="MFC7338393.1"/>
    <property type="molecule type" value="Genomic_DNA"/>
</dbReference>
<accession>A0ABW2L9L2</accession>
<comment type="caution">
    <text evidence="1">The sequence shown here is derived from an EMBL/GenBank/DDBJ whole genome shotgun (WGS) entry which is preliminary data.</text>
</comment>
<proteinExistence type="predicted"/>
<dbReference type="Proteomes" id="UP001596472">
    <property type="component" value="Unassembled WGS sequence"/>
</dbReference>
<dbReference type="InterPro" id="IPR010148">
    <property type="entry name" value="CRISPR-assoc_prot_CT1975"/>
</dbReference>
<dbReference type="RefSeq" id="WP_379713671.1">
    <property type="nucleotide sequence ID" value="NZ_JBHTBS010000007.1"/>
</dbReference>
<sequence length="364" mass="39218">MNLIELHILQSVPVSCLNRDDAGNPKSAVFGGANRARVSSQAWKRAIRVHARENFPELPFKGIRSRFLLEPLTEALKKHGAEKPEEAAETIAKVFSSLQSEKNRGSSDVTTAVFLSPAEIDSIAAAVVAGKTPSAAAKKAQRNDAADIALFGRMVANDSSLNVEAAALFAHALSTHSVDHELDFYTAVEENPRRSDGESSTDPGAAMMGNLGFTSATYYRYIALNIDQLAMNLPGLEPEILQKIVEAFLRSSLEAIPGAREATMNGQTRPGFVLGVRRQKGSPVQLVNAFERPVISANGVLEKSASLLLKEHAYLGDAWGVQPDLALVIKHRLELDEDTPTQPERVGLEDFVGRLASATSLTPA</sequence>
<name>A0ABW2L9L2_9BACT</name>
<evidence type="ECO:0000313" key="1">
    <source>
        <dbReference type="EMBL" id="MFC7338393.1"/>
    </source>
</evidence>
<dbReference type="NCBIfam" id="TIGR01869">
    <property type="entry name" value="casC_Cse4"/>
    <property type="match status" value="1"/>
</dbReference>
<dbReference type="Pfam" id="PF09344">
    <property type="entry name" value="Cas_CT1975"/>
    <property type="match status" value="1"/>
</dbReference>
<gene>
    <name evidence="1" type="primary">cas7e</name>
    <name evidence="1" type="ORF">ACFQY0_14460</name>
</gene>
<organism evidence="1 2">
    <name type="scientific">Haloferula chungangensis</name>
    <dbReference type="NCBI Taxonomy" id="1048331"/>
    <lineage>
        <taxon>Bacteria</taxon>
        <taxon>Pseudomonadati</taxon>
        <taxon>Verrucomicrobiota</taxon>
        <taxon>Verrucomicrobiia</taxon>
        <taxon>Verrucomicrobiales</taxon>
        <taxon>Verrucomicrobiaceae</taxon>
        <taxon>Haloferula</taxon>
    </lineage>
</organism>
<evidence type="ECO:0000313" key="2">
    <source>
        <dbReference type="Proteomes" id="UP001596472"/>
    </source>
</evidence>
<protein>
    <submittedName>
        <fullName evidence="1">Type I-E CRISPR-associated protein Cas7/Cse4/CasC</fullName>
    </submittedName>
</protein>
<reference evidence="2" key="1">
    <citation type="journal article" date="2019" name="Int. J. Syst. Evol. Microbiol.">
        <title>The Global Catalogue of Microorganisms (GCM) 10K type strain sequencing project: providing services to taxonomists for standard genome sequencing and annotation.</title>
        <authorList>
            <consortium name="The Broad Institute Genomics Platform"/>
            <consortium name="The Broad Institute Genome Sequencing Center for Infectious Disease"/>
            <person name="Wu L."/>
            <person name="Ma J."/>
        </authorList>
    </citation>
    <scope>NUCLEOTIDE SEQUENCE [LARGE SCALE GENOMIC DNA]</scope>
    <source>
        <strain evidence="2">CGMCC 4.1467</strain>
    </source>
</reference>